<keyword evidence="3" id="KW-0175">Coiled coil</keyword>
<proteinExistence type="predicted"/>
<dbReference type="Proteomes" id="UP001642409">
    <property type="component" value="Unassembled WGS sequence"/>
</dbReference>
<organism evidence="4 5">
    <name type="scientific">Hexamita inflata</name>
    <dbReference type="NCBI Taxonomy" id="28002"/>
    <lineage>
        <taxon>Eukaryota</taxon>
        <taxon>Metamonada</taxon>
        <taxon>Diplomonadida</taxon>
        <taxon>Hexamitidae</taxon>
        <taxon>Hexamitinae</taxon>
        <taxon>Hexamita</taxon>
    </lineage>
</organism>
<dbReference type="Pfam" id="PF12799">
    <property type="entry name" value="LRR_4"/>
    <property type="match status" value="2"/>
</dbReference>
<dbReference type="SUPFAM" id="SSF52058">
    <property type="entry name" value="L domain-like"/>
    <property type="match status" value="3"/>
</dbReference>
<feature type="coiled-coil region" evidence="3">
    <location>
        <begin position="590"/>
        <end position="617"/>
    </location>
</feature>
<dbReference type="Gene3D" id="3.80.10.10">
    <property type="entry name" value="Ribonuclease Inhibitor"/>
    <property type="match status" value="8"/>
</dbReference>
<keyword evidence="1" id="KW-0433">Leucine-rich repeat</keyword>
<dbReference type="InterPro" id="IPR003591">
    <property type="entry name" value="Leu-rich_rpt_typical-subtyp"/>
</dbReference>
<dbReference type="PANTHER" id="PTHR46652">
    <property type="entry name" value="LEUCINE-RICH REPEAT AND IQ DOMAIN-CONTAINING PROTEIN 1-RELATED"/>
    <property type="match status" value="1"/>
</dbReference>
<evidence type="ECO:0000256" key="3">
    <source>
        <dbReference type="SAM" id="Coils"/>
    </source>
</evidence>
<dbReference type="InterPro" id="IPR001611">
    <property type="entry name" value="Leu-rich_rpt"/>
</dbReference>
<evidence type="ECO:0000313" key="5">
    <source>
        <dbReference type="Proteomes" id="UP001642409"/>
    </source>
</evidence>
<accession>A0ABP1L0W3</accession>
<dbReference type="PANTHER" id="PTHR46652:SF3">
    <property type="entry name" value="LEUCINE-RICH REPEAT-CONTAINING PROTEIN 9"/>
    <property type="match status" value="1"/>
</dbReference>
<evidence type="ECO:0000256" key="2">
    <source>
        <dbReference type="ARBA" id="ARBA00022737"/>
    </source>
</evidence>
<keyword evidence="2" id="KW-0677">Repeat</keyword>
<protein>
    <submittedName>
        <fullName evidence="4">Uncharacterized protein</fullName>
    </submittedName>
</protein>
<comment type="caution">
    <text evidence="4">The sequence shown here is derived from an EMBL/GenBank/DDBJ whole genome shotgun (WGS) entry which is preliminary data.</text>
</comment>
<evidence type="ECO:0000313" key="4">
    <source>
        <dbReference type="EMBL" id="CAL6074253.1"/>
    </source>
</evidence>
<dbReference type="EMBL" id="CAXDID020000306">
    <property type="protein sequence ID" value="CAL6074253.1"/>
    <property type="molecule type" value="Genomic_DNA"/>
</dbReference>
<gene>
    <name evidence="4" type="ORF">HINF_LOCUS56575</name>
</gene>
<reference evidence="4 5" key="1">
    <citation type="submission" date="2024-07" db="EMBL/GenBank/DDBJ databases">
        <authorList>
            <person name="Akdeniz Z."/>
        </authorList>
    </citation>
    <scope>NUCLEOTIDE SEQUENCE [LARGE SCALE GENOMIC DNA]</scope>
</reference>
<name>A0ABP1L0W3_9EUKA</name>
<evidence type="ECO:0000256" key="1">
    <source>
        <dbReference type="ARBA" id="ARBA00022614"/>
    </source>
</evidence>
<sequence>MPETACFVIKQKLDLKDTNIQRHTNIKITDTHCKYLRRLPVHIQILTVNNCALSEISQLCNLSKLTHLDVSHNHIADISQIVYNLELVHFDVSNNFVIKVEPVLELKNLETLVIAGNMIKNLEPLVHHANFSEAWIQPQIEFTERNVYNTLTPGSSEEKVREFALKENQKQAHSDYVTKFVKELAPLVKQKQLVIKDNARLKDFGFVDCFDVATLVIENCPNVTFESLPKKVKHLSATKSGLTSIDGIAKMTWLESLDVSDNLLLKCQPISNLKLLKKVVLSGNKIIDLKHVHELPLLDQAQSKFEQNPAEPSDFQKHSNADELAKEVKLNAESNQNVIYDSSMSRKYHAQVKNGALAIVNDEKLTSVCFSELIGVESLFVVQCVNLSFQRCPTKVLKKLIANCCNIRSLDGMQKMTQLTELTLSLNQISNIEVIASLVNLTLLDLSQNNLEDISPIAKLRQLKVLDLSQNFIASIKPLQGLDRLEILTLVQSNLTDISSLSGLAQLTELDVSQNNIANINCVAQMVNLTYLNFSFNKVISLEALEHLKNVQDLRMQNNLIQDFEPITKLPHANKSWISNQLVPTQQDFLNSFNCNEMQLQQVLKKAEARKKQSDNKFVLVKKYQDAVVNDKLKIQNENQLFSMAFADFLKVTDLEATQCQTIGFEEHSKTITKLKLNKCTFSQNDKITDIYNMTQLIELDLGFNAIENISELSALVNVKRLNLQNNAISRINALRDLKLTHLNLGSNRVIFSDPVKSMKAEVHLENNLIVDADLKNQGVPVQGDFKYLLGPNSTQEQAKELFESTSYQSQMVKLFQNQVNNNQLLIRDNQQLKDFQFVVDFKLNTLAVDNCKNVRLSRKFAFKHLEVDKFEEAKLVQAPVNITVLRINNCGLTNLLGLEDMVQLVELDARDNTLVSIEPIKYLVNLKTIVLENNYVIDLEHLLKLANYTTDWICEQCDPTNELLDKYLLETQQIIQLTEFKKQIQKQIVKTKELIEQFGSPYKQQMVEKYQKQIINDSLKCENDETIEDLNFTDIMNVNKLEVNNCLNVKFVKTPAKITHLTVSNSKLASITGIKQMTQLIYLSLANNQIIIVQELQYLVHLKNLDLSNNSVADLQFIINLPNFSQEWICSQNNPTDETIIRYLKDSNSGLNIQQFKTQILPLQMKTLELVQIKMQLQQSYYNELKSKYQNQIVNFKLTVNGDQKLKEIKFAENLNIVNLEVYQCVNVNFNRAPGNIKSLTVMNCGLITIDGIQDMKQLLFVDLRENEIVSILQLRELINLKHVLIDDNRITDLEILQQLPNFDSIWIQEQKPRSDAAYQNYLNKTASNMSLEQFKASIAQKLQKTEELLNIYPRKYDAEITAKYQCRIEANVYNSYGRGIQITTSDPLIRDLKPFQKFNCECLLFNYCENVTLLRVPKTLKVIIVQCAKLKSAKGIEFAAGLEYVYLNNNDIVNIEYMRGLKKVTHLKLHKNKITEFAAVQGNKDNGQYASYYDIGSQKQPTQQEIEESRLW</sequence>
<dbReference type="SMART" id="SM00369">
    <property type="entry name" value="LRR_TYP"/>
    <property type="match status" value="12"/>
</dbReference>
<dbReference type="InterPro" id="IPR050836">
    <property type="entry name" value="SDS22/Internalin_LRR"/>
</dbReference>
<dbReference type="SMART" id="SM00365">
    <property type="entry name" value="LRR_SD22"/>
    <property type="match status" value="17"/>
</dbReference>
<dbReference type="InterPro" id="IPR032675">
    <property type="entry name" value="LRR_dom_sf"/>
</dbReference>
<dbReference type="PROSITE" id="PS51450">
    <property type="entry name" value="LRR"/>
    <property type="match status" value="11"/>
</dbReference>
<dbReference type="InterPro" id="IPR025875">
    <property type="entry name" value="Leu-rich_rpt_4"/>
</dbReference>
<keyword evidence="5" id="KW-1185">Reference proteome</keyword>